<feature type="transmembrane region" description="Helical" evidence="5">
    <location>
        <begin position="66"/>
        <end position="86"/>
    </location>
</feature>
<sequence>MPPNKVIWHRLAAASGLSAVALGAYGAHKFRPADKQFVEVWQRGNEYHLIHSLLLAMAPNFRRSSLVGGLAASGIVLFCGGCYAAALMEDRRYSISAPFGGFALMGAWIALPL</sequence>
<evidence type="ECO:0000256" key="2">
    <source>
        <dbReference type="ARBA" id="ARBA00022692"/>
    </source>
</evidence>
<gene>
    <name evidence="6" type="ORF">WJX74_010137</name>
</gene>
<reference evidence="6 7" key="1">
    <citation type="journal article" date="2024" name="Nat. Commun.">
        <title>Phylogenomics reveals the evolutionary origins of lichenization in chlorophyte algae.</title>
        <authorList>
            <person name="Puginier C."/>
            <person name="Libourel C."/>
            <person name="Otte J."/>
            <person name="Skaloud P."/>
            <person name="Haon M."/>
            <person name="Grisel S."/>
            <person name="Petersen M."/>
            <person name="Berrin J.G."/>
            <person name="Delaux P.M."/>
            <person name="Dal Grande F."/>
            <person name="Keller J."/>
        </authorList>
    </citation>
    <scope>NUCLEOTIDE SEQUENCE [LARGE SCALE GENOMIC DNA]</scope>
    <source>
        <strain evidence="6 7">SAG 2145</strain>
    </source>
</reference>
<feature type="transmembrane region" description="Helical" evidence="5">
    <location>
        <begin position="93"/>
        <end position="111"/>
    </location>
</feature>
<accession>A0AAW1SFM2</accession>
<evidence type="ECO:0000256" key="3">
    <source>
        <dbReference type="ARBA" id="ARBA00022989"/>
    </source>
</evidence>
<evidence type="ECO:0000256" key="4">
    <source>
        <dbReference type="ARBA" id="ARBA00023136"/>
    </source>
</evidence>
<evidence type="ECO:0000256" key="5">
    <source>
        <dbReference type="SAM" id="Phobius"/>
    </source>
</evidence>
<dbReference type="AlphaFoldDB" id="A0AAW1SFM2"/>
<organism evidence="6 7">
    <name type="scientific">Apatococcus lobatus</name>
    <dbReference type="NCBI Taxonomy" id="904363"/>
    <lineage>
        <taxon>Eukaryota</taxon>
        <taxon>Viridiplantae</taxon>
        <taxon>Chlorophyta</taxon>
        <taxon>core chlorophytes</taxon>
        <taxon>Trebouxiophyceae</taxon>
        <taxon>Chlorellales</taxon>
        <taxon>Chlorellaceae</taxon>
        <taxon>Apatococcus</taxon>
    </lineage>
</organism>
<dbReference type="EMBL" id="JALJOS010000001">
    <property type="protein sequence ID" value="KAK9845063.1"/>
    <property type="molecule type" value="Genomic_DNA"/>
</dbReference>
<comment type="caution">
    <text evidence="6">The sequence shown here is derived from an EMBL/GenBank/DDBJ whole genome shotgun (WGS) entry which is preliminary data.</text>
</comment>
<keyword evidence="4 5" id="KW-0472">Membrane</keyword>
<dbReference type="PANTHER" id="PTHR43461">
    <property type="entry name" value="TRANSMEMBRANE PROTEIN 256"/>
    <property type="match status" value="1"/>
</dbReference>
<dbReference type="Pfam" id="PF04241">
    <property type="entry name" value="DUF423"/>
    <property type="match status" value="1"/>
</dbReference>
<dbReference type="PANTHER" id="PTHR43461:SF1">
    <property type="entry name" value="TRANSMEMBRANE PROTEIN 256"/>
    <property type="match status" value="1"/>
</dbReference>
<keyword evidence="7" id="KW-1185">Reference proteome</keyword>
<comment type="subcellular location">
    <subcellularLocation>
        <location evidence="1">Membrane</location>
        <topology evidence="1">Multi-pass membrane protein</topology>
    </subcellularLocation>
</comment>
<keyword evidence="2 5" id="KW-0812">Transmembrane</keyword>
<protein>
    <recommendedName>
        <fullName evidence="8">Transmembrane protein 256 homolog</fullName>
    </recommendedName>
</protein>
<evidence type="ECO:0000313" key="7">
    <source>
        <dbReference type="Proteomes" id="UP001438707"/>
    </source>
</evidence>
<evidence type="ECO:0000313" key="6">
    <source>
        <dbReference type="EMBL" id="KAK9845063.1"/>
    </source>
</evidence>
<keyword evidence="3 5" id="KW-1133">Transmembrane helix</keyword>
<dbReference type="InterPro" id="IPR006696">
    <property type="entry name" value="DUF423"/>
</dbReference>
<evidence type="ECO:0008006" key="8">
    <source>
        <dbReference type="Google" id="ProtNLM"/>
    </source>
</evidence>
<dbReference type="GO" id="GO:0016020">
    <property type="term" value="C:membrane"/>
    <property type="evidence" value="ECO:0007669"/>
    <property type="project" value="UniProtKB-SubCell"/>
</dbReference>
<evidence type="ECO:0000256" key="1">
    <source>
        <dbReference type="ARBA" id="ARBA00004141"/>
    </source>
</evidence>
<proteinExistence type="predicted"/>
<dbReference type="Proteomes" id="UP001438707">
    <property type="component" value="Unassembled WGS sequence"/>
</dbReference>
<name>A0AAW1SFM2_9CHLO</name>